<dbReference type="AlphaFoldDB" id="A0A1G9QWS3"/>
<keyword evidence="3" id="KW-1185">Reference proteome</keyword>
<organism evidence="2 3">
    <name type="scientific">Megasphaera paucivorans</name>
    <dbReference type="NCBI Taxonomy" id="349095"/>
    <lineage>
        <taxon>Bacteria</taxon>
        <taxon>Bacillati</taxon>
        <taxon>Bacillota</taxon>
        <taxon>Negativicutes</taxon>
        <taxon>Veillonellales</taxon>
        <taxon>Veillonellaceae</taxon>
        <taxon>Megasphaera</taxon>
    </lineage>
</organism>
<gene>
    <name evidence="2" type="ORF">SAMN05660299_00313</name>
</gene>
<sequence length="162" mass="17871">MSVLKAIFHRWNKTTSAYDTLHPETEHAQVTDFGQGVLTHLASNVLSSTISSLTTDSLMAKLVKLIFDATGVQYNIAQNGYIKFGDLFGGLIIQWGFHYCSGNNLAVTFPIVFNVLLSIVESHKADTLSDFKTATIVKPNETGFTINTNSNGYVFYYIAFGM</sequence>
<dbReference type="Proteomes" id="UP000199309">
    <property type="component" value="Unassembled WGS sequence"/>
</dbReference>
<dbReference type="InterPro" id="IPR054075">
    <property type="entry name" value="Gp53-like_C"/>
</dbReference>
<evidence type="ECO:0000313" key="3">
    <source>
        <dbReference type="Proteomes" id="UP000199309"/>
    </source>
</evidence>
<dbReference type="OrthoDB" id="1625722at2"/>
<dbReference type="Pfam" id="PF21882">
    <property type="entry name" value="Gp53-like_C"/>
    <property type="match status" value="1"/>
</dbReference>
<accession>A0A1G9QWS3</accession>
<reference evidence="2 3" key="1">
    <citation type="submission" date="2016-10" db="EMBL/GenBank/DDBJ databases">
        <authorList>
            <person name="de Groot N.N."/>
        </authorList>
    </citation>
    <scope>NUCLEOTIDE SEQUENCE [LARGE SCALE GENOMIC DNA]</scope>
    <source>
        <strain evidence="2 3">DSM 16981</strain>
    </source>
</reference>
<evidence type="ECO:0000313" key="2">
    <source>
        <dbReference type="EMBL" id="SDM15459.1"/>
    </source>
</evidence>
<name>A0A1G9QWS3_9FIRM</name>
<protein>
    <recommendedName>
        <fullName evidence="1">Putative tail fiber protein gp53-like C-terminal domain-containing protein</fullName>
    </recommendedName>
</protein>
<evidence type="ECO:0000259" key="1">
    <source>
        <dbReference type="Pfam" id="PF21882"/>
    </source>
</evidence>
<feature type="domain" description="Putative tail fiber protein gp53-like C-terminal" evidence="1">
    <location>
        <begin position="89"/>
        <end position="161"/>
    </location>
</feature>
<dbReference type="STRING" id="349095.SAMN05660299_00313"/>
<dbReference type="RefSeq" id="WP_091647572.1">
    <property type="nucleotide sequence ID" value="NZ_FNHQ01000002.1"/>
</dbReference>
<dbReference type="Gene3D" id="2.60.40.3940">
    <property type="match status" value="1"/>
</dbReference>
<proteinExistence type="predicted"/>
<dbReference type="EMBL" id="FNHQ01000002">
    <property type="protein sequence ID" value="SDM15459.1"/>
    <property type="molecule type" value="Genomic_DNA"/>
</dbReference>